<protein>
    <submittedName>
        <fullName evidence="1">Uncharacterized protein</fullName>
    </submittedName>
</protein>
<dbReference type="EMBL" id="JBBBNY010000017">
    <property type="protein sequence ID" value="MEI7038218.1"/>
    <property type="molecule type" value="Genomic_DNA"/>
</dbReference>
<sequence>MAADEQIRKRLALAYRLLVLEIEHRERVRAERLDDTDAERAVRLRQAGIERMQRALARRRAAPELRAG</sequence>
<name>A0ABU8JF65_9GAMM</name>
<keyword evidence="2" id="KW-1185">Reference proteome</keyword>
<reference evidence="1 2" key="1">
    <citation type="journal article" date="2014" name="Int. J. Syst. Evol. Microbiol.">
        <title>Fulvimonas yonginensis sp. nov., isolated from greenhouse soil, and emended description of the genus Fulvimonas.</title>
        <authorList>
            <person name="Ahn J.H."/>
            <person name="Kim S.J."/>
            <person name="Weon H.Y."/>
            <person name="Hong S.B."/>
            <person name="Seok S.J."/>
            <person name="Kwon S.W."/>
        </authorList>
    </citation>
    <scope>NUCLEOTIDE SEQUENCE [LARGE SCALE GENOMIC DNA]</scope>
    <source>
        <strain evidence="1 2">KACC 16952</strain>
    </source>
</reference>
<evidence type="ECO:0000313" key="1">
    <source>
        <dbReference type="EMBL" id="MEI7038218.1"/>
    </source>
</evidence>
<organism evidence="1 2">
    <name type="scientific">Fulvimonas yonginensis</name>
    <dbReference type="NCBI Taxonomy" id="1495200"/>
    <lineage>
        <taxon>Bacteria</taxon>
        <taxon>Pseudomonadati</taxon>
        <taxon>Pseudomonadota</taxon>
        <taxon>Gammaproteobacteria</taxon>
        <taxon>Lysobacterales</taxon>
        <taxon>Rhodanobacteraceae</taxon>
        <taxon>Fulvimonas</taxon>
    </lineage>
</organism>
<accession>A0ABU8JF65</accession>
<comment type="caution">
    <text evidence="1">The sequence shown here is derived from an EMBL/GenBank/DDBJ whole genome shotgun (WGS) entry which is preliminary data.</text>
</comment>
<proteinExistence type="predicted"/>
<dbReference type="Proteomes" id="UP001381174">
    <property type="component" value="Unassembled WGS sequence"/>
</dbReference>
<gene>
    <name evidence="1" type="ORF">WAT24_15790</name>
</gene>
<evidence type="ECO:0000313" key="2">
    <source>
        <dbReference type="Proteomes" id="UP001381174"/>
    </source>
</evidence>
<dbReference type="RefSeq" id="WP_336808858.1">
    <property type="nucleotide sequence ID" value="NZ_JBBBNY010000017.1"/>
</dbReference>